<reference evidence="2" key="1">
    <citation type="journal article" date="2019" name="Int. J. Syst. Evol. Microbiol.">
        <title>The Global Catalogue of Microorganisms (GCM) 10K type strain sequencing project: providing services to taxonomists for standard genome sequencing and annotation.</title>
        <authorList>
            <consortium name="The Broad Institute Genomics Platform"/>
            <consortium name="The Broad Institute Genome Sequencing Center for Infectious Disease"/>
            <person name="Wu L."/>
            <person name="Ma J."/>
        </authorList>
    </citation>
    <scope>NUCLEOTIDE SEQUENCE [LARGE SCALE GENOMIC DNA]</scope>
    <source>
        <strain evidence="2">KCTC 42423</strain>
    </source>
</reference>
<dbReference type="RefSeq" id="WP_378255784.1">
    <property type="nucleotide sequence ID" value="NZ_JBHSJV010000001.1"/>
</dbReference>
<name>A0ABW5N7I2_9FLAO</name>
<keyword evidence="2" id="KW-1185">Reference proteome</keyword>
<sequence length="210" mass="23941">MRTYYILYIVFIFLASSCKKDKKQALKNVSESVKVDSTISQIQELQKTKSLKEKLVGQNCKDAHDLARVEGHYITGGFLIGSTFNEEHIVDGKTFSITGIRGKKGEKKNHSTYLMLKQSYEDESSSCKIVDILEVEKATDIFKKYPDKDIDIFSDVLLNGNRAPELLALAEYEETDIMTNVYKVWRANRKTGKFEEVKDISGITVVNEDY</sequence>
<accession>A0ABW5N7I2</accession>
<organism evidence="1 2">
    <name type="scientific">Aquimarina hainanensis</name>
    <dbReference type="NCBI Taxonomy" id="1578017"/>
    <lineage>
        <taxon>Bacteria</taxon>
        <taxon>Pseudomonadati</taxon>
        <taxon>Bacteroidota</taxon>
        <taxon>Flavobacteriia</taxon>
        <taxon>Flavobacteriales</taxon>
        <taxon>Flavobacteriaceae</taxon>
        <taxon>Aquimarina</taxon>
    </lineage>
</organism>
<dbReference type="PROSITE" id="PS51257">
    <property type="entry name" value="PROKAR_LIPOPROTEIN"/>
    <property type="match status" value="1"/>
</dbReference>
<evidence type="ECO:0000313" key="2">
    <source>
        <dbReference type="Proteomes" id="UP001597459"/>
    </source>
</evidence>
<comment type="caution">
    <text evidence="1">The sequence shown here is derived from an EMBL/GenBank/DDBJ whole genome shotgun (WGS) entry which is preliminary data.</text>
</comment>
<evidence type="ECO:0008006" key="3">
    <source>
        <dbReference type="Google" id="ProtNLM"/>
    </source>
</evidence>
<dbReference type="EMBL" id="JBHULX010000003">
    <property type="protein sequence ID" value="MFD2590109.1"/>
    <property type="molecule type" value="Genomic_DNA"/>
</dbReference>
<evidence type="ECO:0000313" key="1">
    <source>
        <dbReference type="EMBL" id="MFD2590109.1"/>
    </source>
</evidence>
<gene>
    <name evidence="1" type="ORF">ACFSTE_04655</name>
</gene>
<proteinExistence type="predicted"/>
<protein>
    <recommendedName>
        <fullName evidence="3">Lipoprotein</fullName>
    </recommendedName>
</protein>
<dbReference type="Proteomes" id="UP001597459">
    <property type="component" value="Unassembled WGS sequence"/>
</dbReference>